<dbReference type="InterPro" id="IPR001387">
    <property type="entry name" value="Cro/C1-type_HTH"/>
</dbReference>
<dbReference type="OrthoDB" id="8779688at2"/>
<evidence type="ECO:0000313" key="4">
    <source>
        <dbReference type="Proteomes" id="UP000235616"/>
    </source>
</evidence>
<accession>A0A2N7VND8</accession>
<gene>
    <name evidence="3" type="ORF">C0Z18_16925</name>
</gene>
<keyword evidence="4" id="KW-1185">Reference proteome</keyword>
<dbReference type="AlphaFoldDB" id="A0A2N7VND8"/>
<dbReference type="Pfam" id="PF01381">
    <property type="entry name" value="HTH_3"/>
    <property type="match status" value="1"/>
</dbReference>
<dbReference type="InterPro" id="IPR010982">
    <property type="entry name" value="Lambda_DNA-bd_dom_sf"/>
</dbReference>
<sequence length="91" mass="9948">MQALGELVRHRRLELELRIDDAAHACGVAPNVLSRLENGRSIGVDRLLLVLSGLGLGMLVTPKEAAMRYLPDDSAGAYTARPSDEDKEHKQ</sequence>
<proteinExistence type="predicted"/>
<protein>
    <submittedName>
        <fullName evidence="3">Transcriptional regulator</fullName>
    </submittedName>
</protein>
<organism evidence="3 4">
    <name type="scientific">Trinickia dabaoshanensis</name>
    <dbReference type="NCBI Taxonomy" id="564714"/>
    <lineage>
        <taxon>Bacteria</taxon>
        <taxon>Pseudomonadati</taxon>
        <taxon>Pseudomonadota</taxon>
        <taxon>Betaproteobacteria</taxon>
        <taxon>Burkholderiales</taxon>
        <taxon>Burkholderiaceae</taxon>
        <taxon>Trinickia</taxon>
    </lineage>
</organism>
<dbReference type="SMART" id="SM00530">
    <property type="entry name" value="HTH_XRE"/>
    <property type="match status" value="1"/>
</dbReference>
<dbReference type="SUPFAM" id="SSF47413">
    <property type="entry name" value="lambda repressor-like DNA-binding domains"/>
    <property type="match status" value="1"/>
</dbReference>
<feature type="compositionally biased region" description="Basic and acidic residues" evidence="1">
    <location>
        <begin position="82"/>
        <end position="91"/>
    </location>
</feature>
<dbReference type="GO" id="GO:0003677">
    <property type="term" value="F:DNA binding"/>
    <property type="evidence" value="ECO:0007669"/>
    <property type="project" value="InterPro"/>
</dbReference>
<feature type="domain" description="HTH cro/C1-type" evidence="2">
    <location>
        <begin position="8"/>
        <end position="65"/>
    </location>
</feature>
<dbReference type="PROSITE" id="PS50943">
    <property type="entry name" value="HTH_CROC1"/>
    <property type="match status" value="1"/>
</dbReference>
<feature type="region of interest" description="Disordered" evidence="1">
    <location>
        <begin position="72"/>
        <end position="91"/>
    </location>
</feature>
<comment type="caution">
    <text evidence="3">The sequence shown here is derived from an EMBL/GenBank/DDBJ whole genome shotgun (WGS) entry which is preliminary data.</text>
</comment>
<evidence type="ECO:0000256" key="1">
    <source>
        <dbReference type="SAM" id="MobiDB-lite"/>
    </source>
</evidence>
<reference evidence="3 4" key="1">
    <citation type="submission" date="2018-01" db="EMBL/GenBank/DDBJ databases">
        <title>Whole genome analyses suggest that Burkholderia sensu lato contains two further novel genera in the rhizoxinica-symbiotica group Mycetohabitans gen. nov., and Trinickia gen. nov.: implications for the evolution of diazotrophy and nodulation in the Burkholderiaceae.</title>
        <authorList>
            <person name="Estrada-de los Santos P."/>
            <person name="Palmer M."/>
            <person name="Chavez-Ramirez B."/>
            <person name="Beukes C."/>
            <person name="Steenkamp E.T."/>
            <person name="Hirsch A.M."/>
            <person name="Manyaka P."/>
            <person name="Maluk M."/>
            <person name="Lafos M."/>
            <person name="Crook M."/>
            <person name="Gross E."/>
            <person name="Simon M.F."/>
            <person name="Bueno dos Reis Junior F."/>
            <person name="Poole P.S."/>
            <person name="Venter S.N."/>
            <person name="James E.K."/>
        </authorList>
    </citation>
    <scope>NUCLEOTIDE SEQUENCE [LARGE SCALE GENOMIC DNA]</scope>
    <source>
        <strain evidence="3 4">GIMN1.004</strain>
    </source>
</reference>
<evidence type="ECO:0000259" key="2">
    <source>
        <dbReference type="PROSITE" id="PS50943"/>
    </source>
</evidence>
<dbReference type="Proteomes" id="UP000235616">
    <property type="component" value="Unassembled WGS sequence"/>
</dbReference>
<dbReference type="CDD" id="cd00093">
    <property type="entry name" value="HTH_XRE"/>
    <property type="match status" value="1"/>
</dbReference>
<dbReference type="EMBL" id="PNYA01000014">
    <property type="protein sequence ID" value="PMS18627.1"/>
    <property type="molecule type" value="Genomic_DNA"/>
</dbReference>
<name>A0A2N7VND8_9BURK</name>
<dbReference type="Gene3D" id="1.10.260.40">
    <property type="entry name" value="lambda repressor-like DNA-binding domains"/>
    <property type="match status" value="1"/>
</dbReference>
<evidence type="ECO:0000313" key="3">
    <source>
        <dbReference type="EMBL" id="PMS18627.1"/>
    </source>
</evidence>